<feature type="compositionally biased region" description="Low complexity" evidence="1">
    <location>
        <begin position="282"/>
        <end position="292"/>
    </location>
</feature>
<dbReference type="GO" id="GO:0005634">
    <property type="term" value="C:nucleus"/>
    <property type="evidence" value="ECO:0007669"/>
    <property type="project" value="TreeGrafter"/>
</dbReference>
<dbReference type="KEGG" id="slb:AWJ20_4539"/>
<dbReference type="InterPro" id="IPR018810">
    <property type="entry name" value="UPF0662"/>
</dbReference>
<feature type="compositionally biased region" description="Acidic residues" evidence="1">
    <location>
        <begin position="293"/>
        <end position="305"/>
    </location>
</feature>
<dbReference type="PANTHER" id="PTHR28086">
    <property type="entry name" value="UPF0662 PROTEIN YPL260W"/>
    <property type="match status" value="1"/>
</dbReference>
<protein>
    <submittedName>
        <fullName evidence="2">Uncharacterized protein</fullName>
    </submittedName>
</protein>
<dbReference type="Proteomes" id="UP000189580">
    <property type="component" value="Chromosome c"/>
</dbReference>
<dbReference type="GO" id="GO:0005737">
    <property type="term" value="C:cytoplasm"/>
    <property type="evidence" value="ECO:0007669"/>
    <property type="project" value="TreeGrafter"/>
</dbReference>
<keyword evidence="3" id="KW-1185">Reference proteome</keyword>
<dbReference type="EMBL" id="CP014500">
    <property type="protein sequence ID" value="ANB11718.1"/>
    <property type="molecule type" value="Genomic_DNA"/>
</dbReference>
<organism evidence="2 3">
    <name type="scientific">Sugiyamaella lignohabitans</name>
    <dbReference type="NCBI Taxonomy" id="796027"/>
    <lineage>
        <taxon>Eukaryota</taxon>
        <taxon>Fungi</taxon>
        <taxon>Dikarya</taxon>
        <taxon>Ascomycota</taxon>
        <taxon>Saccharomycotina</taxon>
        <taxon>Dipodascomycetes</taxon>
        <taxon>Dipodascales</taxon>
        <taxon>Trichomonascaceae</taxon>
        <taxon>Sugiyamaella</taxon>
    </lineage>
</organism>
<sequence length="315" mass="35132">METISPELTPVLQKLVYIRREIMAIGSRPKFSANSLKPLLDDLRAIESTRVDDKFVGADGKPIESGQSTVNGILEKCHTLINDFLAHEDHVAEELKPIYNQLVEMKGTLEGLLITHRWTLRETDLYFYQKKLQEIDDLRVNGVFRVGDSGDGTAASSDDPSAPPPKGQSILLYLIRRCYAIIYKLLESSEPVSEALTPIHNQLTTTRRCLLEVKRMGGLSSARELYPYQMKLASIDNLRVDGKFMVGNTIPEGQGMLNALLSECFDICYELKVEMDEQIAASATATPTASAAESEDVDIDDDDDNNNNNHNHNDD</sequence>
<proteinExistence type="predicted"/>
<dbReference type="PANTHER" id="PTHR28086:SF1">
    <property type="entry name" value="CU(2+) SUPPRESSING AND BLEOMYCIN SENSITIVE PROTEIN 1"/>
    <property type="match status" value="1"/>
</dbReference>
<feature type="region of interest" description="Disordered" evidence="1">
    <location>
        <begin position="282"/>
        <end position="315"/>
    </location>
</feature>
<name>A0A161HJS2_9ASCO</name>
<evidence type="ECO:0000313" key="3">
    <source>
        <dbReference type="Proteomes" id="UP000189580"/>
    </source>
</evidence>
<feature type="compositionally biased region" description="Low complexity" evidence="1">
    <location>
        <begin position="306"/>
        <end position="315"/>
    </location>
</feature>
<reference evidence="2 3" key="1">
    <citation type="submission" date="2016-02" db="EMBL/GenBank/DDBJ databases">
        <title>Complete genome sequence and transcriptome regulation of the pentose utilising yeast Sugiyamaella lignohabitans.</title>
        <authorList>
            <person name="Bellasio M."/>
            <person name="Peymann A."/>
            <person name="Valli M."/>
            <person name="Sipitzky M."/>
            <person name="Graf A."/>
            <person name="Sauer M."/>
            <person name="Marx H."/>
            <person name="Mattanovich D."/>
        </authorList>
    </citation>
    <scope>NUCLEOTIDE SEQUENCE [LARGE SCALE GENOMIC DNA]</scope>
    <source>
        <strain evidence="2 3">CBS 10342</strain>
    </source>
</reference>
<dbReference type="RefSeq" id="XP_018734195.1">
    <property type="nucleotide sequence ID" value="XM_018881619.1"/>
</dbReference>
<evidence type="ECO:0000256" key="1">
    <source>
        <dbReference type="SAM" id="MobiDB-lite"/>
    </source>
</evidence>
<evidence type="ECO:0000313" key="2">
    <source>
        <dbReference type="EMBL" id="ANB11718.1"/>
    </source>
</evidence>
<dbReference type="OrthoDB" id="2011986at2759"/>
<accession>A0A161HJS2</accession>
<dbReference type="AlphaFoldDB" id="A0A161HJS2"/>
<dbReference type="Pfam" id="PF10303">
    <property type="entry name" value="DUF2408"/>
    <property type="match status" value="2"/>
</dbReference>
<gene>
    <name evidence="2" type="ORF">AWJ20_4539</name>
</gene>
<dbReference type="GeneID" id="30036682"/>